<evidence type="ECO:0000313" key="3">
    <source>
        <dbReference type="EMBL" id="MDQ0912023.1"/>
    </source>
</evidence>
<dbReference type="RefSeq" id="WP_306984030.1">
    <property type="nucleotide sequence ID" value="NZ_JAUSZV010000005.1"/>
</dbReference>
<organism evidence="3 4">
    <name type="scientific">Streptomyces canus</name>
    <dbReference type="NCBI Taxonomy" id="58343"/>
    <lineage>
        <taxon>Bacteria</taxon>
        <taxon>Bacillati</taxon>
        <taxon>Actinomycetota</taxon>
        <taxon>Actinomycetes</taxon>
        <taxon>Kitasatosporales</taxon>
        <taxon>Streptomycetaceae</taxon>
        <taxon>Streptomyces</taxon>
        <taxon>Streptomyces aurantiacus group</taxon>
    </lineage>
</organism>
<sequence>MSSSLPPGRYPDPNAPHLERWWDGTAWTDNPDMPQVADSSCAGHLVRRRVRTAQGPGGYVQSPAFTPVRGGAPDRR</sequence>
<gene>
    <name evidence="3" type="ORF">QFZ22_008008</name>
</gene>
<accession>A0AAW8FTD2</accession>
<dbReference type="Pfam" id="PF10708">
    <property type="entry name" value="DUF2510"/>
    <property type="match status" value="1"/>
</dbReference>
<feature type="region of interest" description="Disordered" evidence="1">
    <location>
        <begin position="53"/>
        <end position="76"/>
    </location>
</feature>
<dbReference type="InterPro" id="IPR018929">
    <property type="entry name" value="DUF2510"/>
</dbReference>
<evidence type="ECO:0000256" key="1">
    <source>
        <dbReference type="SAM" id="MobiDB-lite"/>
    </source>
</evidence>
<dbReference type="AlphaFoldDB" id="A0AAW8FTD2"/>
<evidence type="ECO:0000313" key="4">
    <source>
        <dbReference type="Proteomes" id="UP001234216"/>
    </source>
</evidence>
<proteinExistence type="predicted"/>
<dbReference type="Proteomes" id="UP001234216">
    <property type="component" value="Unassembled WGS sequence"/>
</dbReference>
<feature type="domain" description="DUF2510" evidence="2">
    <location>
        <begin position="7"/>
        <end position="36"/>
    </location>
</feature>
<name>A0AAW8FTD2_9ACTN</name>
<dbReference type="EMBL" id="JAUSZV010000005">
    <property type="protein sequence ID" value="MDQ0912023.1"/>
    <property type="molecule type" value="Genomic_DNA"/>
</dbReference>
<reference evidence="3" key="1">
    <citation type="submission" date="2023-07" db="EMBL/GenBank/DDBJ databases">
        <title>Comparative genomics of wheat-associated soil bacteria to identify genetic determinants of phenazine resistance.</title>
        <authorList>
            <person name="Mouncey N."/>
        </authorList>
    </citation>
    <scope>NUCLEOTIDE SEQUENCE</scope>
    <source>
        <strain evidence="3">V4I22</strain>
    </source>
</reference>
<evidence type="ECO:0000259" key="2">
    <source>
        <dbReference type="Pfam" id="PF10708"/>
    </source>
</evidence>
<protein>
    <recommendedName>
        <fullName evidence="2">DUF2510 domain-containing protein</fullName>
    </recommendedName>
</protein>
<comment type="caution">
    <text evidence="3">The sequence shown here is derived from an EMBL/GenBank/DDBJ whole genome shotgun (WGS) entry which is preliminary data.</text>
</comment>